<keyword evidence="6" id="KW-1133">Transmembrane helix</keyword>
<evidence type="ECO:0000313" key="8">
    <source>
        <dbReference type="EMBL" id="KAK5163785.1"/>
    </source>
</evidence>
<evidence type="ECO:0000256" key="3">
    <source>
        <dbReference type="ARBA" id="ARBA00022630"/>
    </source>
</evidence>
<dbReference type="GO" id="GO:0051698">
    <property type="term" value="F:saccharopine oxidase activity"/>
    <property type="evidence" value="ECO:0007669"/>
    <property type="project" value="TreeGrafter"/>
</dbReference>
<reference evidence="8 9" key="1">
    <citation type="submission" date="2023-08" db="EMBL/GenBank/DDBJ databases">
        <title>Black Yeasts Isolated from many extreme environments.</title>
        <authorList>
            <person name="Coleine C."/>
            <person name="Stajich J.E."/>
            <person name="Selbmann L."/>
        </authorList>
    </citation>
    <scope>NUCLEOTIDE SEQUENCE [LARGE SCALE GENOMIC DNA]</scope>
    <source>
        <strain evidence="8 9">CCFEE 5935</strain>
    </source>
</reference>
<dbReference type="GeneID" id="89931786"/>
<dbReference type="Proteomes" id="UP001337655">
    <property type="component" value="Unassembled WGS sequence"/>
</dbReference>
<proteinExistence type="inferred from homology"/>
<feature type="transmembrane region" description="Helical" evidence="6">
    <location>
        <begin position="12"/>
        <end position="29"/>
    </location>
</feature>
<dbReference type="PANTHER" id="PTHR10961">
    <property type="entry name" value="PEROXISOMAL SARCOSINE OXIDASE"/>
    <property type="match status" value="1"/>
</dbReference>
<evidence type="ECO:0000256" key="4">
    <source>
        <dbReference type="ARBA" id="ARBA00022827"/>
    </source>
</evidence>
<evidence type="ECO:0000313" key="9">
    <source>
        <dbReference type="Proteomes" id="UP001337655"/>
    </source>
</evidence>
<dbReference type="AlphaFoldDB" id="A0AAV9NX68"/>
<keyword evidence="6" id="KW-0812">Transmembrane</keyword>
<dbReference type="InterPro" id="IPR036188">
    <property type="entry name" value="FAD/NAD-bd_sf"/>
</dbReference>
<keyword evidence="9" id="KW-1185">Reference proteome</keyword>
<dbReference type="InterPro" id="IPR045170">
    <property type="entry name" value="MTOX"/>
</dbReference>
<organism evidence="8 9">
    <name type="scientific">Saxophila tyrrhenica</name>
    <dbReference type="NCBI Taxonomy" id="1690608"/>
    <lineage>
        <taxon>Eukaryota</taxon>
        <taxon>Fungi</taxon>
        <taxon>Dikarya</taxon>
        <taxon>Ascomycota</taxon>
        <taxon>Pezizomycotina</taxon>
        <taxon>Dothideomycetes</taxon>
        <taxon>Dothideomycetidae</taxon>
        <taxon>Mycosphaerellales</taxon>
        <taxon>Extremaceae</taxon>
        <taxon>Saxophila</taxon>
    </lineage>
</organism>
<dbReference type="EMBL" id="JAVRRT010000023">
    <property type="protein sequence ID" value="KAK5163785.1"/>
    <property type="molecule type" value="Genomic_DNA"/>
</dbReference>
<comment type="similarity">
    <text evidence="2">Belongs to the MSOX/MTOX family.</text>
</comment>
<keyword evidence="3" id="KW-0285">Flavoprotein</keyword>
<dbReference type="Gene3D" id="3.30.9.10">
    <property type="entry name" value="D-Amino Acid Oxidase, subunit A, domain 2"/>
    <property type="match status" value="1"/>
</dbReference>
<protein>
    <recommendedName>
        <fullName evidence="7">FAD dependent oxidoreductase domain-containing protein</fullName>
    </recommendedName>
</protein>
<dbReference type="PANTHER" id="PTHR10961:SF37">
    <property type="entry name" value="FAD DEPENDENT OXIDOREDUCTASE DOMAIN-CONTAINING PROTEIN"/>
    <property type="match status" value="1"/>
</dbReference>
<dbReference type="Pfam" id="PF01266">
    <property type="entry name" value="DAO"/>
    <property type="match status" value="1"/>
</dbReference>
<comment type="caution">
    <text evidence="8">The sequence shown here is derived from an EMBL/GenBank/DDBJ whole genome shotgun (WGS) entry which is preliminary data.</text>
</comment>
<dbReference type="Gene3D" id="3.50.50.60">
    <property type="entry name" value="FAD/NAD(P)-binding domain"/>
    <property type="match status" value="1"/>
</dbReference>
<dbReference type="GO" id="GO:0008115">
    <property type="term" value="F:sarcosine oxidase activity"/>
    <property type="evidence" value="ECO:0007669"/>
    <property type="project" value="TreeGrafter"/>
</dbReference>
<dbReference type="InterPro" id="IPR006076">
    <property type="entry name" value="FAD-dep_OxRdtase"/>
</dbReference>
<keyword evidence="6" id="KW-0472">Membrane</keyword>
<keyword evidence="5" id="KW-0560">Oxidoreductase</keyword>
<evidence type="ECO:0000259" key="7">
    <source>
        <dbReference type="Pfam" id="PF01266"/>
    </source>
</evidence>
<comment type="cofactor">
    <cofactor evidence="1">
        <name>FAD</name>
        <dbReference type="ChEBI" id="CHEBI:57692"/>
    </cofactor>
</comment>
<feature type="domain" description="FAD dependent oxidoreductase" evidence="7">
    <location>
        <begin position="12"/>
        <end position="395"/>
    </location>
</feature>
<evidence type="ECO:0000256" key="1">
    <source>
        <dbReference type="ARBA" id="ARBA00001974"/>
    </source>
</evidence>
<accession>A0AAV9NX68</accession>
<dbReference type="RefSeq" id="XP_064654187.1">
    <property type="nucleotide sequence ID" value="XM_064807678.1"/>
</dbReference>
<keyword evidence="4" id="KW-0274">FAD</keyword>
<evidence type="ECO:0000256" key="6">
    <source>
        <dbReference type="SAM" id="Phobius"/>
    </source>
</evidence>
<gene>
    <name evidence="8" type="ORF">LTR77_010459</name>
</gene>
<evidence type="ECO:0000256" key="5">
    <source>
        <dbReference type="ARBA" id="ARBA00023002"/>
    </source>
</evidence>
<name>A0AAV9NX68_9PEZI</name>
<sequence length="437" mass="48468">MSTLSQPAQPSYLIIGAGVFGISTAYHLIKANPSANITIVDRDAYDAESRVAASWDWNKVVRADYEDIVYCRLGLEAQDVFRSDPLWKPYFHETGIFWTCRDEFSGAVIGNYEKLGRKADLKAVSVAEARKMYGGLFEEADYAGVKEVLINRTSGWAAAGDCLGAVTRECLRLGVKYEVAEVEGLRFDGKGACVGVQTKKGGLEAEKVVLCTGAYTAKLLEMSAKGSGRGKLSAEGRIVAGGITTGMTRLEEEDYRRHASMPVGVQGYTSPSPFIGSLPPTKDRELKWWGQTIFSNTRDVCGRPVSIPPPEPDYAQWKVSKRLKQDIDHANSVFYGKNGAAWKMDKYRICWDAFTTSGDFIISPHSAAPGLYVATCGNFHGWKFFPVIGKYVAQMLEGSLEEDLRAKWAWDRVWPDPKDFADWPRTEMRELTGEARL</sequence>
<evidence type="ECO:0000256" key="2">
    <source>
        <dbReference type="ARBA" id="ARBA00010989"/>
    </source>
</evidence>
<dbReference type="GO" id="GO:0050660">
    <property type="term" value="F:flavin adenine dinucleotide binding"/>
    <property type="evidence" value="ECO:0007669"/>
    <property type="project" value="InterPro"/>
</dbReference>
<dbReference type="SUPFAM" id="SSF51905">
    <property type="entry name" value="FAD/NAD(P)-binding domain"/>
    <property type="match status" value="1"/>
</dbReference>